<name>A0A2P2QDI7_RHIMU</name>
<protein>
    <submittedName>
        <fullName evidence="1">Uncharacterized protein</fullName>
    </submittedName>
</protein>
<organism evidence="1">
    <name type="scientific">Rhizophora mucronata</name>
    <name type="common">Asiatic mangrove</name>
    <dbReference type="NCBI Taxonomy" id="61149"/>
    <lineage>
        <taxon>Eukaryota</taxon>
        <taxon>Viridiplantae</taxon>
        <taxon>Streptophyta</taxon>
        <taxon>Embryophyta</taxon>
        <taxon>Tracheophyta</taxon>
        <taxon>Spermatophyta</taxon>
        <taxon>Magnoliopsida</taxon>
        <taxon>eudicotyledons</taxon>
        <taxon>Gunneridae</taxon>
        <taxon>Pentapetalae</taxon>
        <taxon>rosids</taxon>
        <taxon>fabids</taxon>
        <taxon>Malpighiales</taxon>
        <taxon>Rhizophoraceae</taxon>
        <taxon>Rhizophora</taxon>
    </lineage>
</organism>
<dbReference type="EMBL" id="GGEC01084599">
    <property type="protein sequence ID" value="MBX65083.1"/>
    <property type="molecule type" value="Transcribed_RNA"/>
</dbReference>
<proteinExistence type="predicted"/>
<accession>A0A2P2QDI7</accession>
<reference evidence="1" key="1">
    <citation type="submission" date="2018-02" db="EMBL/GenBank/DDBJ databases">
        <title>Rhizophora mucronata_Transcriptome.</title>
        <authorList>
            <person name="Meera S.P."/>
            <person name="Sreeshan A."/>
            <person name="Augustine A."/>
        </authorList>
    </citation>
    <scope>NUCLEOTIDE SEQUENCE</scope>
    <source>
        <tissue evidence="1">Leaf</tissue>
    </source>
</reference>
<sequence length="61" mass="7131">MDNWSRLCFMLFASCLVCCGHTYIKLWCKEFFFPQCWPLVVQLFPEKARYQVMDTVGSAAA</sequence>
<dbReference type="AlphaFoldDB" id="A0A2P2QDI7"/>
<evidence type="ECO:0000313" key="1">
    <source>
        <dbReference type="EMBL" id="MBX65083.1"/>
    </source>
</evidence>